<evidence type="ECO:0000256" key="4">
    <source>
        <dbReference type="ARBA" id="ARBA00022989"/>
    </source>
</evidence>
<keyword evidence="3 6" id="KW-0812">Transmembrane</keyword>
<dbReference type="PANTHER" id="PTHR30213:SF0">
    <property type="entry name" value="UPF0761 MEMBRANE PROTEIN YIHY"/>
    <property type="match status" value="1"/>
</dbReference>
<keyword evidence="7" id="KW-0378">Hydrolase</keyword>
<comment type="caution">
    <text evidence="7">The sequence shown here is derived from an EMBL/GenBank/DDBJ whole genome shotgun (WGS) entry which is preliminary data.</text>
</comment>
<keyword evidence="5 6" id="KW-0472">Membrane</keyword>
<organism evidence="7">
    <name type="scientific">mine drainage metagenome</name>
    <dbReference type="NCBI Taxonomy" id="410659"/>
    <lineage>
        <taxon>unclassified sequences</taxon>
        <taxon>metagenomes</taxon>
        <taxon>ecological metagenomes</taxon>
    </lineage>
</organism>
<evidence type="ECO:0000256" key="2">
    <source>
        <dbReference type="ARBA" id="ARBA00022475"/>
    </source>
</evidence>
<gene>
    <name evidence="7" type="ORF">B1A_06474</name>
</gene>
<feature type="transmembrane region" description="Helical" evidence="6">
    <location>
        <begin position="97"/>
        <end position="122"/>
    </location>
</feature>
<evidence type="ECO:0000256" key="6">
    <source>
        <dbReference type="SAM" id="Phobius"/>
    </source>
</evidence>
<sequence length="283" mass="31213">GVRIMGRVLWQFMLMVGRKFQRDRCMQSASSLTTTTLFALVPLITFSIDIYSLFPEFGHFGKVMRGFLLANLLPDVAARLVTVYATQFTRHAAQLTYLGLGMLMGTVFSLILTVDHTFNAIWGTAPRRPLHTRLAIYGVLILLGPLLFGLGLWGMTLLVQMSVGWAGKGAHLTHLVLKWLSFLVMAAGLALAFYQVPDHPVRRRHALFGGVLGALLFEIMKSGFTWFVAHLSSYTLIYGAFAALPIFLAWIHLSWAVILFSAVLTACLPHWGSGSSAKAVENG</sequence>
<feature type="transmembrane region" description="Helical" evidence="6">
    <location>
        <begin position="134"/>
        <end position="155"/>
    </location>
</feature>
<feature type="non-terminal residue" evidence="7">
    <location>
        <position position="1"/>
    </location>
</feature>
<dbReference type="PANTHER" id="PTHR30213">
    <property type="entry name" value="INNER MEMBRANE PROTEIN YHJD"/>
    <property type="match status" value="1"/>
</dbReference>
<dbReference type="EMBL" id="AUZX01004696">
    <property type="protein sequence ID" value="EQD70111.1"/>
    <property type="molecule type" value="Genomic_DNA"/>
</dbReference>
<dbReference type="GO" id="GO:0005886">
    <property type="term" value="C:plasma membrane"/>
    <property type="evidence" value="ECO:0007669"/>
    <property type="project" value="UniProtKB-SubCell"/>
</dbReference>
<dbReference type="InterPro" id="IPR017039">
    <property type="entry name" value="Virul_fac_BrkB"/>
</dbReference>
<protein>
    <submittedName>
        <fullName evidence="7">Ribonuclease BN</fullName>
        <ecNumber evidence="7">3.1.-.-</ecNumber>
    </submittedName>
</protein>
<feature type="transmembrane region" description="Helical" evidence="6">
    <location>
        <begin position="175"/>
        <end position="194"/>
    </location>
</feature>
<comment type="subcellular location">
    <subcellularLocation>
        <location evidence="1">Cell membrane</location>
        <topology evidence="1">Multi-pass membrane protein</topology>
    </subcellularLocation>
</comment>
<dbReference type="Pfam" id="PF03631">
    <property type="entry name" value="Virul_fac_BrkB"/>
    <property type="match status" value="1"/>
</dbReference>
<reference evidence="7" key="1">
    <citation type="submission" date="2013-08" db="EMBL/GenBank/DDBJ databases">
        <authorList>
            <person name="Mendez C."/>
            <person name="Richter M."/>
            <person name="Ferrer M."/>
            <person name="Sanchez J."/>
        </authorList>
    </citation>
    <scope>NUCLEOTIDE SEQUENCE</scope>
</reference>
<evidence type="ECO:0000256" key="1">
    <source>
        <dbReference type="ARBA" id="ARBA00004651"/>
    </source>
</evidence>
<accession>T1BB52</accession>
<feature type="transmembrane region" description="Helical" evidence="6">
    <location>
        <begin position="235"/>
        <end position="268"/>
    </location>
</feature>
<keyword evidence="2" id="KW-1003">Cell membrane</keyword>
<proteinExistence type="predicted"/>
<reference evidence="7" key="2">
    <citation type="journal article" date="2014" name="ISME J.">
        <title>Microbial stratification in low pH oxic and suboxic macroscopic growths along an acid mine drainage.</title>
        <authorList>
            <person name="Mendez-Garcia C."/>
            <person name="Mesa V."/>
            <person name="Sprenger R.R."/>
            <person name="Richter M."/>
            <person name="Diez M.S."/>
            <person name="Solano J."/>
            <person name="Bargiela R."/>
            <person name="Golyshina O.V."/>
            <person name="Manteca A."/>
            <person name="Ramos J.L."/>
            <person name="Gallego J.R."/>
            <person name="Llorente I."/>
            <person name="Martins Dos Santos V.A."/>
            <person name="Jensen O.N."/>
            <person name="Pelaez A.I."/>
            <person name="Sanchez J."/>
            <person name="Ferrer M."/>
        </authorList>
    </citation>
    <scope>NUCLEOTIDE SEQUENCE</scope>
</reference>
<evidence type="ECO:0000256" key="3">
    <source>
        <dbReference type="ARBA" id="ARBA00022692"/>
    </source>
</evidence>
<evidence type="ECO:0000256" key="5">
    <source>
        <dbReference type="ARBA" id="ARBA00023136"/>
    </source>
</evidence>
<dbReference type="EC" id="3.1.-.-" evidence="7"/>
<keyword evidence="4 6" id="KW-1133">Transmembrane helix</keyword>
<feature type="transmembrane region" description="Helical" evidence="6">
    <location>
        <begin position="36"/>
        <end position="54"/>
    </location>
</feature>
<name>T1BB52_9ZZZZ</name>
<dbReference type="NCBIfam" id="TIGR00765">
    <property type="entry name" value="yihY_not_rbn"/>
    <property type="match status" value="1"/>
</dbReference>
<feature type="transmembrane region" description="Helical" evidence="6">
    <location>
        <begin position="206"/>
        <end position="229"/>
    </location>
</feature>
<dbReference type="AlphaFoldDB" id="T1BB52"/>
<dbReference type="PIRSF" id="PIRSF035875">
    <property type="entry name" value="RNase_BN"/>
    <property type="match status" value="1"/>
</dbReference>
<evidence type="ECO:0000313" key="7">
    <source>
        <dbReference type="EMBL" id="EQD70111.1"/>
    </source>
</evidence>
<dbReference type="GO" id="GO:0016787">
    <property type="term" value="F:hydrolase activity"/>
    <property type="evidence" value="ECO:0007669"/>
    <property type="project" value="UniProtKB-KW"/>
</dbReference>